<name>A0AAV2SJJ7_MEGNR</name>
<keyword evidence="9" id="KW-0223">Dioxygenase</keyword>
<keyword evidence="7" id="KW-0028">Amino-acid biosynthesis</keyword>
<evidence type="ECO:0000256" key="5">
    <source>
        <dbReference type="ARBA" id="ARBA00022490"/>
    </source>
</evidence>
<evidence type="ECO:0000256" key="2">
    <source>
        <dbReference type="ARBA" id="ARBA00001954"/>
    </source>
</evidence>
<dbReference type="GO" id="GO:0010309">
    <property type="term" value="F:acireductone dioxygenase [iron(II)-requiring] activity"/>
    <property type="evidence" value="ECO:0007669"/>
    <property type="project" value="UniProtKB-EC"/>
</dbReference>
<dbReference type="GO" id="GO:0019509">
    <property type="term" value="P:L-methionine salvage from methylthioadenosine"/>
    <property type="evidence" value="ECO:0007669"/>
    <property type="project" value="InterPro"/>
</dbReference>
<reference evidence="15 16" key="1">
    <citation type="submission" date="2024-05" db="EMBL/GenBank/DDBJ databases">
        <authorList>
            <person name="Wallberg A."/>
        </authorList>
    </citation>
    <scope>NUCLEOTIDE SEQUENCE [LARGE SCALE GENOMIC DNA]</scope>
</reference>
<evidence type="ECO:0000256" key="14">
    <source>
        <dbReference type="ARBA" id="ARBA00039005"/>
    </source>
</evidence>
<keyword evidence="5" id="KW-0963">Cytoplasm</keyword>
<dbReference type="InterPro" id="IPR014710">
    <property type="entry name" value="RmlC-like_jellyroll"/>
</dbReference>
<evidence type="ECO:0000256" key="10">
    <source>
        <dbReference type="ARBA" id="ARBA00023002"/>
    </source>
</evidence>
<dbReference type="GO" id="GO:0046872">
    <property type="term" value="F:metal ion binding"/>
    <property type="evidence" value="ECO:0007669"/>
    <property type="project" value="UniProtKB-KW"/>
</dbReference>
<accession>A0AAV2SJJ7</accession>
<evidence type="ECO:0000256" key="4">
    <source>
        <dbReference type="ARBA" id="ARBA00004413"/>
    </source>
</evidence>
<keyword evidence="12" id="KW-0486">Methionine biosynthesis</keyword>
<dbReference type="FunFam" id="2.60.120.10:FF:000031">
    <property type="entry name" value="1,2-dihydroxy-3-keto-5-methylthiopentene dioxygenase"/>
    <property type="match status" value="1"/>
</dbReference>
<dbReference type="HAMAP" id="MF_03154">
    <property type="entry name" value="Salvage_MtnD_euk"/>
    <property type="match status" value="1"/>
</dbReference>
<keyword evidence="13" id="KW-0539">Nucleus</keyword>
<dbReference type="GO" id="GO:0005634">
    <property type="term" value="C:nucleus"/>
    <property type="evidence" value="ECO:0007669"/>
    <property type="project" value="UniProtKB-SubCell"/>
</dbReference>
<gene>
    <name evidence="15" type="ORF">MNOR_LOCUS37392</name>
</gene>
<proteinExistence type="inferred from homology"/>
<dbReference type="InterPro" id="IPR011051">
    <property type="entry name" value="RmlC_Cupin_sf"/>
</dbReference>
<dbReference type="EC" id="1.13.11.54" evidence="14"/>
<dbReference type="CDD" id="cd02232">
    <property type="entry name" value="cupin_ARD"/>
    <property type="match status" value="1"/>
</dbReference>
<dbReference type="GO" id="GO:0005886">
    <property type="term" value="C:plasma membrane"/>
    <property type="evidence" value="ECO:0007669"/>
    <property type="project" value="UniProtKB-SubCell"/>
</dbReference>
<evidence type="ECO:0000313" key="15">
    <source>
        <dbReference type="EMBL" id="CAL4198767.1"/>
    </source>
</evidence>
<comment type="cofactor">
    <cofactor evidence="2">
        <name>Fe(2+)</name>
        <dbReference type="ChEBI" id="CHEBI:29033"/>
    </cofactor>
</comment>
<evidence type="ECO:0000256" key="3">
    <source>
        <dbReference type="ARBA" id="ARBA00004123"/>
    </source>
</evidence>
<keyword evidence="6" id="KW-0533">Nickel</keyword>
<keyword evidence="11" id="KW-0408">Iron</keyword>
<evidence type="ECO:0000256" key="8">
    <source>
        <dbReference type="ARBA" id="ARBA00022723"/>
    </source>
</evidence>
<evidence type="ECO:0000256" key="1">
    <source>
        <dbReference type="ARBA" id="ARBA00000428"/>
    </source>
</evidence>
<dbReference type="AlphaFoldDB" id="A0AAV2SJJ7"/>
<protein>
    <recommendedName>
        <fullName evidence="14">acireductone dioxygenase (Fe(2+)-requiring)</fullName>
        <ecNumber evidence="14">1.13.11.54</ecNumber>
    </recommendedName>
</protein>
<feature type="non-terminal residue" evidence="15">
    <location>
        <position position="184"/>
    </location>
</feature>
<comment type="caution">
    <text evidence="15">The sequence shown here is derived from an EMBL/GenBank/DDBJ whole genome shotgun (WGS) entry which is preliminary data.</text>
</comment>
<dbReference type="InterPro" id="IPR027496">
    <property type="entry name" value="ARD_euk"/>
</dbReference>
<dbReference type="Gene3D" id="2.60.120.10">
    <property type="entry name" value="Jelly Rolls"/>
    <property type="match status" value="1"/>
</dbReference>
<evidence type="ECO:0000256" key="12">
    <source>
        <dbReference type="ARBA" id="ARBA00023167"/>
    </source>
</evidence>
<keyword evidence="16" id="KW-1185">Reference proteome</keyword>
<evidence type="ECO:0000256" key="6">
    <source>
        <dbReference type="ARBA" id="ARBA00022596"/>
    </source>
</evidence>
<evidence type="ECO:0000256" key="11">
    <source>
        <dbReference type="ARBA" id="ARBA00023004"/>
    </source>
</evidence>
<dbReference type="EMBL" id="CAXKWB010074877">
    <property type="protein sequence ID" value="CAL4198767.1"/>
    <property type="molecule type" value="Genomic_DNA"/>
</dbReference>
<organism evidence="15 16">
    <name type="scientific">Meganyctiphanes norvegica</name>
    <name type="common">Northern krill</name>
    <name type="synonym">Thysanopoda norvegica</name>
    <dbReference type="NCBI Taxonomy" id="48144"/>
    <lineage>
        <taxon>Eukaryota</taxon>
        <taxon>Metazoa</taxon>
        <taxon>Ecdysozoa</taxon>
        <taxon>Arthropoda</taxon>
        <taxon>Crustacea</taxon>
        <taxon>Multicrustacea</taxon>
        <taxon>Malacostraca</taxon>
        <taxon>Eumalacostraca</taxon>
        <taxon>Eucarida</taxon>
        <taxon>Euphausiacea</taxon>
        <taxon>Euphausiidae</taxon>
        <taxon>Meganyctiphanes</taxon>
    </lineage>
</organism>
<keyword evidence="8" id="KW-0479">Metal-binding</keyword>
<dbReference type="SUPFAM" id="SSF51182">
    <property type="entry name" value="RmlC-like cupins"/>
    <property type="match status" value="1"/>
</dbReference>
<sequence length="184" mass="21986">MVQFWYMDDSSEDQRLEHHLTPQQFADLDQIKKETGVLYWKIDPNPFEDGEAALAKLKSDRGYNYEDVMEVSKDTLPNYEEKIKSFFTEHIHTDEEIRYILDGSGYFDVRDASDRWVRIQMEPGDLVVLPAGIYHRFTLDTNNYIKAKRFFIGEPVWTPHNRPVEEMEARKDYLEKQKKRLKEE</sequence>
<evidence type="ECO:0000256" key="9">
    <source>
        <dbReference type="ARBA" id="ARBA00022964"/>
    </source>
</evidence>
<evidence type="ECO:0000313" key="16">
    <source>
        <dbReference type="Proteomes" id="UP001497623"/>
    </source>
</evidence>
<comment type="subcellular location">
    <subcellularLocation>
        <location evidence="4">Cell membrane</location>
        <topology evidence="4">Peripheral membrane protein</topology>
        <orientation evidence="4">Cytoplasmic side</orientation>
    </subcellularLocation>
    <subcellularLocation>
        <location evidence="3">Nucleus</location>
    </subcellularLocation>
</comment>
<evidence type="ECO:0000256" key="7">
    <source>
        <dbReference type="ARBA" id="ARBA00022605"/>
    </source>
</evidence>
<dbReference type="PANTHER" id="PTHR23418">
    <property type="entry name" value="ACIREDUCTONE DIOXYGENASE"/>
    <property type="match status" value="1"/>
</dbReference>
<dbReference type="Proteomes" id="UP001497623">
    <property type="component" value="Unassembled WGS sequence"/>
</dbReference>
<dbReference type="InterPro" id="IPR004313">
    <property type="entry name" value="ARD"/>
</dbReference>
<keyword evidence="10" id="KW-0560">Oxidoreductase</keyword>
<dbReference type="PANTHER" id="PTHR23418:SF0">
    <property type="entry name" value="ACIREDUCTONE DIOXYGENASE"/>
    <property type="match status" value="1"/>
</dbReference>
<dbReference type="Pfam" id="PF03079">
    <property type="entry name" value="ARD"/>
    <property type="match status" value="1"/>
</dbReference>
<evidence type="ECO:0000256" key="13">
    <source>
        <dbReference type="ARBA" id="ARBA00023242"/>
    </source>
</evidence>
<comment type="catalytic activity">
    <reaction evidence="1">
        <text>1,2-dihydroxy-5-(methylsulfanyl)pent-1-en-3-one + O2 = 4-methylsulfanyl-2-oxobutanoate + formate + 2 H(+)</text>
        <dbReference type="Rhea" id="RHEA:24504"/>
        <dbReference type="ChEBI" id="CHEBI:15378"/>
        <dbReference type="ChEBI" id="CHEBI:15379"/>
        <dbReference type="ChEBI" id="CHEBI:15740"/>
        <dbReference type="ChEBI" id="CHEBI:16723"/>
        <dbReference type="ChEBI" id="CHEBI:49252"/>
        <dbReference type="EC" id="1.13.11.54"/>
    </reaction>
</comment>